<dbReference type="VEuPathDB" id="VectorBase:GBRI012011"/>
<dbReference type="AlphaFoldDB" id="A0A1A9WA88"/>
<accession>A0A1A9WA88</accession>
<keyword evidence="1" id="KW-0812">Transmembrane</keyword>
<evidence type="ECO:0000313" key="2">
    <source>
        <dbReference type="EnsemblMetazoa" id="GBRI012011-PA"/>
    </source>
</evidence>
<proteinExistence type="predicted"/>
<reference evidence="3" key="1">
    <citation type="submission" date="2014-03" db="EMBL/GenBank/DDBJ databases">
        <authorList>
            <person name="Aksoy S."/>
            <person name="Warren W."/>
            <person name="Wilson R.K."/>
        </authorList>
    </citation>
    <scope>NUCLEOTIDE SEQUENCE [LARGE SCALE GENOMIC DNA]</scope>
    <source>
        <strain evidence="3">IAEA</strain>
    </source>
</reference>
<evidence type="ECO:0000256" key="1">
    <source>
        <dbReference type="SAM" id="Phobius"/>
    </source>
</evidence>
<reference evidence="2" key="2">
    <citation type="submission" date="2020-05" db="UniProtKB">
        <authorList>
            <consortium name="EnsemblMetazoa"/>
        </authorList>
    </citation>
    <scope>IDENTIFICATION</scope>
    <source>
        <strain evidence="2">IAEA</strain>
    </source>
</reference>
<protein>
    <submittedName>
        <fullName evidence="2">Uncharacterized protein</fullName>
    </submittedName>
</protein>
<organism evidence="2 3">
    <name type="scientific">Glossina brevipalpis</name>
    <dbReference type="NCBI Taxonomy" id="37001"/>
    <lineage>
        <taxon>Eukaryota</taxon>
        <taxon>Metazoa</taxon>
        <taxon>Ecdysozoa</taxon>
        <taxon>Arthropoda</taxon>
        <taxon>Hexapoda</taxon>
        <taxon>Insecta</taxon>
        <taxon>Pterygota</taxon>
        <taxon>Neoptera</taxon>
        <taxon>Endopterygota</taxon>
        <taxon>Diptera</taxon>
        <taxon>Brachycera</taxon>
        <taxon>Muscomorpha</taxon>
        <taxon>Hippoboscoidea</taxon>
        <taxon>Glossinidae</taxon>
        <taxon>Glossina</taxon>
    </lineage>
</organism>
<dbReference type="Proteomes" id="UP000091820">
    <property type="component" value="Unassembled WGS sequence"/>
</dbReference>
<keyword evidence="1" id="KW-0472">Membrane</keyword>
<keyword evidence="3" id="KW-1185">Reference proteome</keyword>
<sequence>MIISASDLSGLDFDILRRWYLSLLTYQDCLGEKKINSEDEEVVAIHTMESPDKFVLSKVKQAALSGVNCCYSPDIRELNGCFPTFAVVLLFLSFGCMTLLVVWHFDYGCLIGWLGGAT</sequence>
<evidence type="ECO:0000313" key="3">
    <source>
        <dbReference type="Proteomes" id="UP000091820"/>
    </source>
</evidence>
<feature type="transmembrane region" description="Helical" evidence="1">
    <location>
        <begin position="85"/>
        <end position="105"/>
    </location>
</feature>
<name>A0A1A9WA88_9MUSC</name>
<keyword evidence="1" id="KW-1133">Transmembrane helix</keyword>
<dbReference type="EnsemblMetazoa" id="GBRI012011-RA">
    <property type="protein sequence ID" value="GBRI012011-PA"/>
    <property type="gene ID" value="GBRI012011"/>
</dbReference>